<dbReference type="CDD" id="cd06558">
    <property type="entry name" value="crotonase-like"/>
    <property type="match status" value="1"/>
</dbReference>
<dbReference type="InterPro" id="IPR014748">
    <property type="entry name" value="Enoyl-CoA_hydra_C"/>
</dbReference>
<dbReference type="NCBIfam" id="NF004796">
    <property type="entry name" value="PRK06144.1"/>
    <property type="match status" value="1"/>
</dbReference>
<dbReference type="PANTHER" id="PTHR43459">
    <property type="entry name" value="ENOYL-COA HYDRATASE"/>
    <property type="match status" value="1"/>
</dbReference>
<organism evidence="2 3">
    <name type="scientific">Streptomyces johnsoniae</name>
    <dbReference type="NCBI Taxonomy" id="3075532"/>
    <lineage>
        <taxon>Bacteria</taxon>
        <taxon>Bacillati</taxon>
        <taxon>Actinomycetota</taxon>
        <taxon>Actinomycetes</taxon>
        <taxon>Kitasatosporales</taxon>
        <taxon>Streptomycetaceae</taxon>
        <taxon>Streptomyces</taxon>
    </lineage>
</organism>
<evidence type="ECO:0000313" key="3">
    <source>
        <dbReference type="Proteomes" id="UP001183615"/>
    </source>
</evidence>
<sequence>MNGEVLAVRDGTCVRITLSNPERRNALTFPMYDQLAQACDVADEPGVRAVVLRGAGGRAFAAGTDIRHFTEFGAHGDAGRDGLDYERRVGRVLDRLLRLRAPLLGVVEGPAVGGGLALAAACDVLLATPDAVFGAPIARTLGNCLPAPVIARLKDRLGAGRTMAMLLTAETLAAEEARAAGFVHRVVPRGELDEHAAALVERLVTSAPLTLAAVKETDRRLLAATAPADTDDLLRRTYGSADFAEGVRAFLDHRTPRWEGR</sequence>
<comment type="caution">
    <text evidence="2">The sequence shown here is derived from an EMBL/GenBank/DDBJ whole genome shotgun (WGS) entry which is preliminary data.</text>
</comment>
<protein>
    <submittedName>
        <fullName evidence="2">Enoyl-CoA hydratase</fullName>
    </submittedName>
</protein>
<proteinExistence type="inferred from homology"/>
<dbReference type="RefSeq" id="WP_311621111.1">
    <property type="nucleotide sequence ID" value="NZ_JAVREV010000024.1"/>
</dbReference>
<reference evidence="3" key="1">
    <citation type="submission" date="2023-07" db="EMBL/GenBank/DDBJ databases">
        <title>30 novel species of actinomycetes from the DSMZ collection.</title>
        <authorList>
            <person name="Nouioui I."/>
        </authorList>
    </citation>
    <scope>NUCLEOTIDE SEQUENCE [LARGE SCALE GENOMIC DNA]</scope>
    <source>
        <strain evidence="3">DSM 41886</strain>
    </source>
</reference>
<gene>
    <name evidence="2" type="ORF">RM779_30975</name>
</gene>
<name>A0ABU2SDG4_9ACTN</name>
<dbReference type="Gene3D" id="3.90.226.10">
    <property type="entry name" value="2-enoyl-CoA Hydratase, Chain A, domain 1"/>
    <property type="match status" value="1"/>
</dbReference>
<dbReference type="InterPro" id="IPR029045">
    <property type="entry name" value="ClpP/crotonase-like_dom_sf"/>
</dbReference>
<evidence type="ECO:0000313" key="2">
    <source>
        <dbReference type="EMBL" id="MDT0446983.1"/>
    </source>
</evidence>
<dbReference type="Pfam" id="PF00378">
    <property type="entry name" value="ECH_1"/>
    <property type="match status" value="1"/>
</dbReference>
<evidence type="ECO:0000256" key="1">
    <source>
        <dbReference type="ARBA" id="ARBA00005254"/>
    </source>
</evidence>
<keyword evidence="3" id="KW-1185">Reference proteome</keyword>
<dbReference type="InterPro" id="IPR001753">
    <property type="entry name" value="Enoyl-CoA_hydra/iso"/>
</dbReference>
<accession>A0ABU2SDG4</accession>
<comment type="similarity">
    <text evidence="1">Belongs to the enoyl-CoA hydratase/isomerase family.</text>
</comment>
<dbReference type="EMBL" id="JAVREV010000024">
    <property type="protein sequence ID" value="MDT0446983.1"/>
    <property type="molecule type" value="Genomic_DNA"/>
</dbReference>
<dbReference type="Proteomes" id="UP001183615">
    <property type="component" value="Unassembled WGS sequence"/>
</dbReference>
<dbReference type="Gene3D" id="1.10.12.10">
    <property type="entry name" value="Lyase 2-enoyl-coa Hydratase, Chain A, domain 2"/>
    <property type="match status" value="1"/>
</dbReference>
<dbReference type="SUPFAM" id="SSF52096">
    <property type="entry name" value="ClpP/crotonase"/>
    <property type="match status" value="1"/>
</dbReference>
<dbReference type="PANTHER" id="PTHR43459:SF1">
    <property type="entry name" value="EG:BACN32G11.4 PROTEIN"/>
    <property type="match status" value="1"/>
</dbReference>